<sequence length="36" mass="4044">MLGTMPGSRAIQLMRSRDTECAHTMLPHTAPLGLYW</sequence>
<evidence type="ECO:0000313" key="1">
    <source>
        <dbReference type="EMBL" id="JAD75962.1"/>
    </source>
</evidence>
<reference evidence="2" key="2">
    <citation type="journal article" date="2015" name="Data Brief">
        <title>Shoot transcriptome of the giant reed, Arundo donax.</title>
        <authorList>
            <person name="Barrero R.A."/>
            <person name="Guerrero F.D."/>
            <person name="Moolhuijzen P."/>
            <person name="Goolsby J.A."/>
            <person name="Tidwell J."/>
            <person name="Bellgard S.E."/>
            <person name="Bellgard M.I."/>
        </authorList>
    </citation>
    <scope>NUCLEOTIDE SEQUENCE</scope>
    <source>
        <tissue evidence="2">Shoot tissue taken approximately 20 cm above the soil surface</tissue>
    </source>
</reference>
<proteinExistence type="predicted"/>
<dbReference type="AlphaFoldDB" id="A0A0A9DRM2"/>
<reference evidence="2" key="1">
    <citation type="submission" date="2014-09" db="EMBL/GenBank/DDBJ databases">
        <authorList>
            <person name="Magalhaes I.L.F."/>
            <person name="Oliveira U."/>
            <person name="Santos F.R."/>
            <person name="Vidigal T.H.D.A."/>
            <person name="Brescovit A.D."/>
            <person name="Santos A.J."/>
        </authorList>
    </citation>
    <scope>NUCLEOTIDE SEQUENCE</scope>
    <source>
        <tissue evidence="2">Shoot tissue taken approximately 20 cm above the soil surface</tissue>
    </source>
</reference>
<dbReference type="EMBL" id="GBRH01221933">
    <property type="protein sequence ID" value="JAD75962.1"/>
    <property type="molecule type" value="Transcribed_RNA"/>
</dbReference>
<dbReference type="EMBL" id="GBRH01206691">
    <property type="protein sequence ID" value="JAD91204.1"/>
    <property type="molecule type" value="Transcribed_RNA"/>
</dbReference>
<name>A0A0A9DRM2_ARUDO</name>
<evidence type="ECO:0000313" key="2">
    <source>
        <dbReference type="EMBL" id="JAD91204.1"/>
    </source>
</evidence>
<accession>A0A0A9DRM2</accession>
<organism evidence="2">
    <name type="scientific">Arundo donax</name>
    <name type="common">Giant reed</name>
    <name type="synonym">Donax arundinaceus</name>
    <dbReference type="NCBI Taxonomy" id="35708"/>
    <lineage>
        <taxon>Eukaryota</taxon>
        <taxon>Viridiplantae</taxon>
        <taxon>Streptophyta</taxon>
        <taxon>Embryophyta</taxon>
        <taxon>Tracheophyta</taxon>
        <taxon>Spermatophyta</taxon>
        <taxon>Magnoliopsida</taxon>
        <taxon>Liliopsida</taxon>
        <taxon>Poales</taxon>
        <taxon>Poaceae</taxon>
        <taxon>PACMAD clade</taxon>
        <taxon>Arundinoideae</taxon>
        <taxon>Arundineae</taxon>
        <taxon>Arundo</taxon>
    </lineage>
</organism>
<protein>
    <submittedName>
        <fullName evidence="1">Incw1</fullName>
    </submittedName>
</protein>